<comment type="caution">
    <text evidence="1">The sequence shown here is derived from an EMBL/GenBank/DDBJ whole genome shotgun (WGS) entry which is preliminary data.</text>
</comment>
<organism evidence="1 2">
    <name type="scientific">Luteibacter jiangsuensis</name>
    <dbReference type="NCBI Taxonomy" id="637577"/>
    <lineage>
        <taxon>Bacteria</taxon>
        <taxon>Pseudomonadati</taxon>
        <taxon>Pseudomonadota</taxon>
        <taxon>Gammaproteobacteria</taxon>
        <taxon>Lysobacterales</taxon>
        <taxon>Rhodanobacteraceae</taxon>
        <taxon>Luteibacter</taxon>
    </lineage>
</organism>
<sequence length="97" mass="10846">MEYLIVLTPESVAARAHVMPGGMPYWLPSDDAETRIICPTLRCTWIDGSLPSFLRVEMLPDHNGIRNIVWLPTNEVVTIFEPNHNPSVAVNAPTLVH</sequence>
<proteinExistence type="predicted"/>
<dbReference type="Proteomes" id="UP001237737">
    <property type="component" value="Unassembled WGS sequence"/>
</dbReference>
<name>A0ABT9T1Z1_9GAMM</name>
<protein>
    <submittedName>
        <fullName evidence="1">Uncharacterized protein</fullName>
    </submittedName>
</protein>
<dbReference type="EMBL" id="JAUSSK010000003">
    <property type="protein sequence ID" value="MDQ0010538.1"/>
    <property type="molecule type" value="Genomic_DNA"/>
</dbReference>
<gene>
    <name evidence="1" type="ORF">J2T07_002728</name>
</gene>
<keyword evidence="2" id="KW-1185">Reference proteome</keyword>
<accession>A0ABT9T1Z1</accession>
<reference evidence="1 2" key="1">
    <citation type="submission" date="2023-07" db="EMBL/GenBank/DDBJ databases">
        <title>Sorghum-associated microbial communities from plants grown in Nebraska, USA.</title>
        <authorList>
            <person name="Schachtman D."/>
        </authorList>
    </citation>
    <scope>NUCLEOTIDE SEQUENCE [LARGE SCALE GENOMIC DNA]</scope>
    <source>
        <strain evidence="1 2">CC60</strain>
    </source>
</reference>
<evidence type="ECO:0000313" key="2">
    <source>
        <dbReference type="Proteomes" id="UP001237737"/>
    </source>
</evidence>
<evidence type="ECO:0000313" key="1">
    <source>
        <dbReference type="EMBL" id="MDQ0010538.1"/>
    </source>
</evidence>